<dbReference type="Proteomes" id="UP001476798">
    <property type="component" value="Unassembled WGS sequence"/>
</dbReference>
<evidence type="ECO:0000313" key="1">
    <source>
        <dbReference type="EMBL" id="MEQ2185237.1"/>
    </source>
</evidence>
<accession>A0ABV0PP22</accession>
<proteinExistence type="predicted"/>
<gene>
    <name evidence="1" type="ORF">GOODEAATRI_016217</name>
</gene>
<dbReference type="EMBL" id="JAHRIO010081204">
    <property type="protein sequence ID" value="MEQ2185237.1"/>
    <property type="molecule type" value="Genomic_DNA"/>
</dbReference>
<organism evidence="1 2">
    <name type="scientific">Goodea atripinnis</name>
    <dbReference type="NCBI Taxonomy" id="208336"/>
    <lineage>
        <taxon>Eukaryota</taxon>
        <taxon>Metazoa</taxon>
        <taxon>Chordata</taxon>
        <taxon>Craniata</taxon>
        <taxon>Vertebrata</taxon>
        <taxon>Euteleostomi</taxon>
        <taxon>Actinopterygii</taxon>
        <taxon>Neopterygii</taxon>
        <taxon>Teleostei</taxon>
        <taxon>Neoteleostei</taxon>
        <taxon>Acanthomorphata</taxon>
        <taxon>Ovalentaria</taxon>
        <taxon>Atherinomorphae</taxon>
        <taxon>Cyprinodontiformes</taxon>
        <taxon>Goodeidae</taxon>
        <taxon>Goodea</taxon>
    </lineage>
</organism>
<evidence type="ECO:0000313" key="2">
    <source>
        <dbReference type="Proteomes" id="UP001476798"/>
    </source>
</evidence>
<reference evidence="1 2" key="1">
    <citation type="submission" date="2021-06" db="EMBL/GenBank/DDBJ databases">
        <authorList>
            <person name="Palmer J.M."/>
        </authorList>
    </citation>
    <scope>NUCLEOTIDE SEQUENCE [LARGE SCALE GENOMIC DNA]</scope>
    <source>
        <strain evidence="1 2">GA_2019</strain>
        <tissue evidence="1">Muscle</tissue>
    </source>
</reference>
<name>A0ABV0PP22_9TELE</name>
<sequence length="123" mass="13921">MPSGVRLHSCWLDCAVRRAACLRAGTAARGQFAFLFGFYAKAIPELWDGGNKIREKHVHARGRSQEKREDLLRVEMKKRGMGARRFSRSAPFSYVRKRVSSDCCTGVTVWRGGEGVLYDRGRV</sequence>
<comment type="caution">
    <text evidence="1">The sequence shown here is derived from an EMBL/GenBank/DDBJ whole genome shotgun (WGS) entry which is preliminary data.</text>
</comment>
<keyword evidence="2" id="KW-1185">Reference proteome</keyword>
<protein>
    <submittedName>
        <fullName evidence="1">Uncharacterized protein</fullName>
    </submittedName>
</protein>